<evidence type="ECO:0000256" key="6">
    <source>
        <dbReference type="RuleBase" id="RU000471"/>
    </source>
</evidence>
<comment type="similarity">
    <text evidence="5 6">Belongs to the complex I subunit 1 family.</text>
</comment>
<dbReference type="GO" id="GO:0003954">
    <property type="term" value="F:NADH dehydrogenase activity"/>
    <property type="evidence" value="ECO:0007669"/>
    <property type="project" value="TreeGrafter"/>
</dbReference>
<feature type="transmembrane region" description="Helical" evidence="5">
    <location>
        <begin position="27"/>
        <end position="54"/>
    </location>
</feature>
<keyword evidence="8" id="KW-1185">Reference proteome</keyword>
<feature type="transmembrane region" description="Helical" evidence="5">
    <location>
        <begin position="206"/>
        <end position="225"/>
    </location>
</feature>
<dbReference type="GO" id="GO:0009060">
    <property type="term" value="P:aerobic respiration"/>
    <property type="evidence" value="ECO:0007669"/>
    <property type="project" value="TreeGrafter"/>
</dbReference>
<keyword evidence="2 5" id="KW-0812">Transmembrane</keyword>
<comment type="catalytic activity">
    <reaction evidence="5">
        <text>a quinone + NADH + 5 H(+)(in) = a quinol + NAD(+) + 4 H(+)(out)</text>
        <dbReference type="Rhea" id="RHEA:57888"/>
        <dbReference type="ChEBI" id="CHEBI:15378"/>
        <dbReference type="ChEBI" id="CHEBI:24646"/>
        <dbReference type="ChEBI" id="CHEBI:57540"/>
        <dbReference type="ChEBI" id="CHEBI:57945"/>
        <dbReference type="ChEBI" id="CHEBI:132124"/>
    </reaction>
</comment>
<feature type="transmembrane region" description="Helical" evidence="5">
    <location>
        <begin position="174"/>
        <end position="194"/>
    </location>
</feature>
<dbReference type="GO" id="GO:0048038">
    <property type="term" value="F:quinone binding"/>
    <property type="evidence" value="ECO:0007669"/>
    <property type="project" value="UniProtKB-KW"/>
</dbReference>
<feature type="transmembrane region" description="Helical" evidence="5">
    <location>
        <begin position="262"/>
        <end position="281"/>
    </location>
</feature>
<evidence type="ECO:0000256" key="3">
    <source>
        <dbReference type="ARBA" id="ARBA00022989"/>
    </source>
</evidence>
<keyword evidence="5" id="KW-0874">Quinone</keyword>
<dbReference type="InterPro" id="IPR001694">
    <property type="entry name" value="NADH_UbQ_OxRdtase_su1/FPO"/>
</dbReference>
<dbReference type="OrthoDB" id="9803734at2"/>
<sequence length="353" mass="39998">MEKLNYLFVDLAQSLRSWFAGMGLSPFAIDMLVVLVAVVGIITFVLLNVLYLVYLERKISAYFQDRLGPNRVGPRGLLQTTMDVLKLIGKEDIRPTVADRWVFFLAPVIVFVPAVMMYAVVPFGEGMIAVDLNIGIFYFIAISSTTTIAFLMAGWGSNNKYSLLGGMRTVAQMVSYEIPLVFSLLGVIMLTGSLKMSDIVAAQKDMWFIVLQPVAFLIFFIAATAELNRGPFDLPEGEQEIIAGPHTEYSGMKFAMFFLAEYANLVSVSAIAVTLFLGGWRGPWLPSWLWFLIKLYGMILLFMWVRWTYPRIRIDHLMHLNWKFLLPLSFVNILVTGVGIKLYQWYQAMGWGW</sequence>
<feature type="transmembrane region" description="Helical" evidence="5">
    <location>
        <begin position="325"/>
        <end position="346"/>
    </location>
</feature>
<dbReference type="HAMAP" id="MF_01350">
    <property type="entry name" value="NDH1_NuoH"/>
    <property type="match status" value="1"/>
</dbReference>
<evidence type="ECO:0000256" key="4">
    <source>
        <dbReference type="ARBA" id="ARBA00023136"/>
    </source>
</evidence>
<dbReference type="EC" id="7.1.1.-" evidence="5"/>
<feature type="transmembrane region" description="Helical" evidence="5">
    <location>
        <begin position="287"/>
        <end position="305"/>
    </location>
</feature>
<reference evidence="8" key="1">
    <citation type="journal article" date="2017" name="Appl. Environ. Microbiol.">
        <title>Genomic analysis of Calderihabitans maritimus KKC1, a thermophilic hydrogenogenic carboxydotrophic bacterium isolated from marine sediment.</title>
        <authorList>
            <person name="Omae K."/>
            <person name="Yoneda Y."/>
            <person name="Fukuyama Y."/>
            <person name="Yoshida T."/>
            <person name="Sako Y."/>
        </authorList>
    </citation>
    <scope>NUCLEOTIDE SEQUENCE [LARGE SCALE GENOMIC DNA]</scope>
    <source>
        <strain evidence="8">KKC1</strain>
    </source>
</reference>
<comment type="caution">
    <text evidence="7">The sequence shown here is derived from an EMBL/GenBank/DDBJ whole genome shotgun (WGS) entry which is preliminary data.</text>
</comment>
<gene>
    <name evidence="5" type="primary">nuoH</name>
    <name evidence="7" type="ORF">KKC1_20000</name>
</gene>
<dbReference type="Pfam" id="PF00146">
    <property type="entry name" value="NADHdh"/>
    <property type="match status" value="1"/>
</dbReference>
<dbReference type="GO" id="GO:0005886">
    <property type="term" value="C:plasma membrane"/>
    <property type="evidence" value="ECO:0007669"/>
    <property type="project" value="UniProtKB-SubCell"/>
</dbReference>
<keyword evidence="5 6" id="KW-0520">NAD</keyword>
<keyword evidence="5" id="KW-0830">Ubiquinone</keyword>
<accession>A0A1Z5HTJ3</accession>
<organism evidence="7 8">
    <name type="scientific">Calderihabitans maritimus</name>
    <dbReference type="NCBI Taxonomy" id="1246530"/>
    <lineage>
        <taxon>Bacteria</taxon>
        <taxon>Bacillati</taxon>
        <taxon>Bacillota</taxon>
        <taxon>Clostridia</taxon>
        <taxon>Neomoorellales</taxon>
        <taxon>Calderihabitantaceae</taxon>
        <taxon>Calderihabitans</taxon>
    </lineage>
</organism>
<dbReference type="GO" id="GO:0016655">
    <property type="term" value="F:oxidoreductase activity, acting on NAD(P)H, quinone or similar compound as acceptor"/>
    <property type="evidence" value="ECO:0007669"/>
    <property type="project" value="UniProtKB-UniRule"/>
</dbReference>
<comment type="subcellular location">
    <subcellularLocation>
        <location evidence="5 6">Cell membrane</location>
        <topology evidence="5 6">Multi-pass membrane protein</topology>
    </subcellularLocation>
    <subcellularLocation>
        <location evidence="1">Membrane</location>
        <topology evidence="1">Multi-pass membrane protein</topology>
    </subcellularLocation>
</comment>
<dbReference type="NCBIfam" id="NF004741">
    <property type="entry name" value="PRK06076.1-2"/>
    <property type="match status" value="1"/>
</dbReference>
<dbReference type="AlphaFoldDB" id="A0A1Z5HTJ3"/>
<keyword evidence="5" id="KW-1003">Cell membrane</keyword>
<comment type="subunit">
    <text evidence="5">NDH-1 is composed of 14 different subunits. Subunits NuoA, H, J, K, L, M, N constitute the membrane sector of the complex.</text>
</comment>
<evidence type="ECO:0000256" key="2">
    <source>
        <dbReference type="ARBA" id="ARBA00022692"/>
    </source>
</evidence>
<dbReference type="PROSITE" id="PS00668">
    <property type="entry name" value="COMPLEX1_ND1_2"/>
    <property type="match status" value="1"/>
</dbReference>
<keyword evidence="4 5" id="KW-0472">Membrane</keyword>
<protein>
    <recommendedName>
        <fullName evidence="5">NADH-quinone oxidoreductase subunit H</fullName>
        <ecNumber evidence="5">7.1.1.-</ecNumber>
    </recommendedName>
    <alternativeName>
        <fullName evidence="5">NADH dehydrogenase I subunit H</fullName>
    </alternativeName>
    <alternativeName>
        <fullName evidence="5">NDH-1 subunit H</fullName>
    </alternativeName>
</protein>
<feature type="transmembrane region" description="Helical" evidence="5">
    <location>
        <begin position="132"/>
        <end position="153"/>
    </location>
</feature>
<evidence type="ECO:0000256" key="1">
    <source>
        <dbReference type="ARBA" id="ARBA00004141"/>
    </source>
</evidence>
<dbReference type="Proteomes" id="UP000197032">
    <property type="component" value="Unassembled WGS sequence"/>
</dbReference>
<feature type="transmembrane region" description="Helical" evidence="5">
    <location>
        <begin position="101"/>
        <end position="120"/>
    </location>
</feature>
<evidence type="ECO:0000256" key="5">
    <source>
        <dbReference type="HAMAP-Rule" id="MF_01350"/>
    </source>
</evidence>
<proteinExistence type="inferred from homology"/>
<keyword evidence="5" id="KW-1278">Translocase</keyword>
<dbReference type="EMBL" id="BDGJ01000101">
    <property type="protein sequence ID" value="GAW92852.1"/>
    <property type="molecule type" value="Genomic_DNA"/>
</dbReference>
<name>A0A1Z5HTJ3_9FIRM</name>
<evidence type="ECO:0000313" key="8">
    <source>
        <dbReference type="Proteomes" id="UP000197032"/>
    </source>
</evidence>
<dbReference type="InterPro" id="IPR018086">
    <property type="entry name" value="NADH_UbQ_OxRdtase_su1_CS"/>
</dbReference>
<dbReference type="PANTHER" id="PTHR11432">
    <property type="entry name" value="NADH DEHYDROGENASE SUBUNIT 1"/>
    <property type="match status" value="1"/>
</dbReference>
<keyword evidence="3 5" id="KW-1133">Transmembrane helix</keyword>
<dbReference type="PANTHER" id="PTHR11432:SF3">
    <property type="entry name" value="NADH-UBIQUINONE OXIDOREDUCTASE CHAIN 1"/>
    <property type="match status" value="1"/>
</dbReference>
<dbReference type="RefSeq" id="WP_088554114.1">
    <property type="nucleotide sequence ID" value="NZ_BDGJ01000101.1"/>
</dbReference>
<comment type="function">
    <text evidence="5">NDH-1 shuttles electrons from NADH, via FMN and iron-sulfur (Fe-S) centers, to quinones in the respiratory chain. The immediate electron acceptor for the enzyme in this species is believed to be ubiquinone. Couples the redox reaction to proton translocation (for every two electrons transferred, four hydrogen ions are translocated across the cytoplasmic membrane), and thus conserves the redox energy in a proton gradient. This subunit may bind ubiquinone.</text>
</comment>
<evidence type="ECO:0000313" key="7">
    <source>
        <dbReference type="EMBL" id="GAW92852.1"/>
    </source>
</evidence>